<dbReference type="EMBL" id="REFR01000011">
    <property type="protein sequence ID" value="RMB07628.1"/>
    <property type="molecule type" value="Genomic_DNA"/>
</dbReference>
<protein>
    <recommendedName>
        <fullName evidence="3">Transposase</fullName>
    </recommendedName>
</protein>
<dbReference type="RefSeq" id="WP_121938430.1">
    <property type="nucleotide sequence ID" value="NZ_REFR01000011.1"/>
</dbReference>
<evidence type="ECO:0000313" key="1">
    <source>
        <dbReference type="EMBL" id="RMB07628.1"/>
    </source>
</evidence>
<evidence type="ECO:0000313" key="2">
    <source>
        <dbReference type="Proteomes" id="UP000271227"/>
    </source>
</evidence>
<accession>A0A3M0CD07</accession>
<dbReference type="Proteomes" id="UP000271227">
    <property type="component" value="Unassembled WGS sequence"/>
</dbReference>
<evidence type="ECO:0008006" key="3">
    <source>
        <dbReference type="Google" id="ProtNLM"/>
    </source>
</evidence>
<comment type="caution">
    <text evidence="1">The sequence shown here is derived from an EMBL/GenBank/DDBJ whole genome shotgun (WGS) entry which is preliminary data.</text>
</comment>
<dbReference type="InParanoid" id="A0A3M0CD07"/>
<reference evidence="1 2" key="1">
    <citation type="submission" date="2018-10" db="EMBL/GenBank/DDBJ databases">
        <title>Genomic Encyclopedia of Archaeal and Bacterial Type Strains, Phase II (KMG-II): from individual species to whole genera.</title>
        <authorList>
            <person name="Goeker M."/>
        </authorList>
    </citation>
    <scope>NUCLEOTIDE SEQUENCE [LARGE SCALE GENOMIC DNA]</scope>
    <source>
        <strain evidence="1 2">DSM 25217</strain>
    </source>
</reference>
<gene>
    <name evidence="1" type="ORF">BXY39_1714</name>
</gene>
<proteinExistence type="predicted"/>
<name>A0A3M0CD07_9PROT</name>
<sequence length="77" mass="9183">MENVRLERLKSHHRLGGLLRTEKYSLDDKARILDAIKEFRNQGASLGIACCHVGICEETYRRWNLILRRAVRRREQY</sequence>
<organism evidence="1 2">
    <name type="scientific">Eilatimonas milleporae</name>
    <dbReference type="NCBI Taxonomy" id="911205"/>
    <lineage>
        <taxon>Bacteria</taxon>
        <taxon>Pseudomonadati</taxon>
        <taxon>Pseudomonadota</taxon>
        <taxon>Alphaproteobacteria</taxon>
        <taxon>Kordiimonadales</taxon>
        <taxon>Kordiimonadaceae</taxon>
        <taxon>Eilatimonas</taxon>
    </lineage>
</organism>
<dbReference type="AlphaFoldDB" id="A0A3M0CD07"/>
<keyword evidence="2" id="KW-1185">Reference proteome</keyword>